<accession>A0ACC0VY84</accession>
<keyword evidence="2" id="KW-1185">Reference proteome</keyword>
<reference evidence="1 2" key="1">
    <citation type="journal article" date="2022" name="bioRxiv">
        <title>The genome of the oomycete Peronosclerospora sorghi, a cosmopolitan pathogen of maize and sorghum, is inflated with dispersed pseudogenes.</title>
        <authorList>
            <person name="Fletcher K."/>
            <person name="Martin F."/>
            <person name="Isakeit T."/>
            <person name="Cavanaugh K."/>
            <person name="Magill C."/>
            <person name="Michelmore R."/>
        </authorList>
    </citation>
    <scope>NUCLEOTIDE SEQUENCE [LARGE SCALE GENOMIC DNA]</scope>
    <source>
        <strain evidence="1">P6</strain>
    </source>
</reference>
<dbReference type="Proteomes" id="UP001163321">
    <property type="component" value="Chromosome 5"/>
</dbReference>
<proteinExistence type="predicted"/>
<comment type="caution">
    <text evidence="1">The sequence shown here is derived from an EMBL/GenBank/DDBJ whole genome shotgun (WGS) entry which is preliminary data.</text>
</comment>
<name>A0ACC0VY84_9STRA</name>
<dbReference type="EMBL" id="CM047584">
    <property type="protein sequence ID" value="KAI9911452.1"/>
    <property type="molecule type" value="Genomic_DNA"/>
</dbReference>
<evidence type="ECO:0000313" key="2">
    <source>
        <dbReference type="Proteomes" id="UP001163321"/>
    </source>
</evidence>
<organism evidence="1 2">
    <name type="scientific">Peronosclerospora sorghi</name>
    <dbReference type="NCBI Taxonomy" id="230839"/>
    <lineage>
        <taxon>Eukaryota</taxon>
        <taxon>Sar</taxon>
        <taxon>Stramenopiles</taxon>
        <taxon>Oomycota</taxon>
        <taxon>Peronosporomycetes</taxon>
        <taxon>Peronosporales</taxon>
        <taxon>Peronosporaceae</taxon>
        <taxon>Peronosclerospora</taxon>
    </lineage>
</organism>
<gene>
    <name evidence="1" type="ORF">PsorP6_009506</name>
</gene>
<protein>
    <submittedName>
        <fullName evidence="1">Uncharacterized protein</fullName>
    </submittedName>
</protein>
<sequence>MFYAVSWQFLILLVHGAKKPKKRRNLRVAKAHMPCSIGSEQPLWTYDVTGELQEKCRFVPVDDDSTADEKRVRQLLTPFQAKRQVQKLMGKERMHLETCHARRVRDELATTRKQVAEYLQAHQVLRSAEYRRLEGSELANHQSWYALSPIERVVAKRIVYNSAHRVQPYNALVGKVCYVIHQEDQGPEKVIYPETVMHLSNTITALRRSFTMIGIRKNVFVENDSILRYVPYLGEGEQVMVDNDLYTETTMSKERQVAVVGDGPALQVSKPSARENEVTEYLLRVMVRTLGAHDHVFRALEEEAGFHAPRADYVRIKDHVEAEARTAQRIEQVKAIIAAYPCSSNVPASAAQALRTLAAPCRFLQDKSDRQPLGVRLQPPVSVFSSNYAEAPEALGLRDRPSYEGLVEWYRDLFCRRCYSYDCVEHGIQNPSRTVRADPVYPMVTLPGLVLARVERASQERVATLEDQSPPPPGGDHVDLVELSSSLSSEDETPTPTRHETILYRRSRRAQTRISSLASKSLQTQEKQLEAERLAELEKRKKQRETFARAADHSEYLDNSYLPAVTASLDKLLSKTQACDPLCWKGPPSETRRSDNASSIRPLDAVLVQKLAATFGANACVIAAMLQSPTCSCRQIHDVLTAVQRRKEGGEKDAKQTPLSSLVAQRPPTRRLGPGSGNKSLAKRVREQRSSDRDKKMSFVPCDHENACDDTCECSKRGHSCHKSCACPRECPNRFQGCKCSIGNCHSAVCPCWSAGRECDPDYCFNCGASDAAILAFHASTGMRAAFKLCQNVNMLRGNVSKKIGVAFSETHGWGAYALEPIRKDEFVFEYTGELIMDDEAERRGALYDRKALSYLFGVNSEYVVDAARKGNKAKFANHRAKTKANLDVRVITSNGEHRIGLFAREPIEVGAEVFFDYGYTQDRAPKWMQHEVAWTRPWASALGDNDEERK</sequence>
<evidence type="ECO:0000313" key="1">
    <source>
        <dbReference type="EMBL" id="KAI9911452.1"/>
    </source>
</evidence>